<name>A0A835T0B7_9CHLO</name>
<dbReference type="GO" id="GO:0051087">
    <property type="term" value="F:protein-folding chaperone binding"/>
    <property type="evidence" value="ECO:0007669"/>
    <property type="project" value="TreeGrafter"/>
</dbReference>
<dbReference type="InterPro" id="IPR008971">
    <property type="entry name" value="HSP40/DnaJ_pept-bd"/>
</dbReference>
<dbReference type="AlphaFoldDB" id="A0A835T0B7"/>
<sequence>MSAGDEEPGVIAADIVFVIDEKPHPRFSGKGMPVTKEPGAFGNMVLKFDVKFPRELSDATKQQLRSILPAY</sequence>
<proteinExistence type="predicted"/>
<dbReference type="GO" id="GO:0005829">
    <property type="term" value="C:cytosol"/>
    <property type="evidence" value="ECO:0007669"/>
    <property type="project" value="TreeGrafter"/>
</dbReference>
<evidence type="ECO:0000313" key="3">
    <source>
        <dbReference type="Proteomes" id="UP000613740"/>
    </source>
</evidence>
<dbReference type="GO" id="GO:0006457">
    <property type="term" value="P:protein folding"/>
    <property type="evidence" value="ECO:0007669"/>
    <property type="project" value="InterPro"/>
</dbReference>
<keyword evidence="3" id="KW-1185">Reference proteome</keyword>
<dbReference type="Gene3D" id="2.60.260.20">
    <property type="entry name" value="Urease metallochaperone UreE, N-terminal domain"/>
    <property type="match status" value="1"/>
</dbReference>
<gene>
    <name evidence="2" type="ORF">HYH02_014018</name>
</gene>
<accession>A0A835T0B7</accession>
<dbReference type="GO" id="GO:0051082">
    <property type="term" value="F:unfolded protein binding"/>
    <property type="evidence" value="ECO:0007669"/>
    <property type="project" value="InterPro"/>
</dbReference>
<keyword evidence="1" id="KW-0143">Chaperone</keyword>
<protein>
    <recommendedName>
        <fullName evidence="4">Chaperone DnaJ C-terminal domain-containing protein</fullName>
    </recommendedName>
</protein>
<dbReference type="SUPFAM" id="SSF49493">
    <property type="entry name" value="HSP40/DnaJ peptide-binding domain"/>
    <property type="match status" value="1"/>
</dbReference>
<organism evidence="2 3">
    <name type="scientific">Chlamydomonas schloesseri</name>
    <dbReference type="NCBI Taxonomy" id="2026947"/>
    <lineage>
        <taxon>Eukaryota</taxon>
        <taxon>Viridiplantae</taxon>
        <taxon>Chlorophyta</taxon>
        <taxon>core chlorophytes</taxon>
        <taxon>Chlorophyceae</taxon>
        <taxon>CS clade</taxon>
        <taxon>Chlamydomonadales</taxon>
        <taxon>Chlamydomonadaceae</taxon>
        <taxon>Chlamydomonas</taxon>
    </lineage>
</organism>
<evidence type="ECO:0000313" key="2">
    <source>
        <dbReference type="EMBL" id="KAG2429680.1"/>
    </source>
</evidence>
<reference evidence="2" key="1">
    <citation type="journal article" date="2020" name="bioRxiv">
        <title>Comparative genomics of Chlamydomonas.</title>
        <authorList>
            <person name="Craig R.J."/>
            <person name="Hasan A.R."/>
            <person name="Ness R.W."/>
            <person name="Keightley P.D."/>
        </authorList>
    </citation>
    <scope>NUCLEOTIDE SEQUENCE</scope>
    <source>
        <strain evidence="2">CCAP 11/173</strain>
    </source>
</reference>
<dbReference type="InterPro" id="IPR051339">
    <property type="entry name" value="DnaJ_subfamily_B"/>
</dbReference>
<evidence type="ECO:0008006" key="4">
    <source>
        <dbReference type="Google" id="ProtNLM"/>
    </source>
</evidence>
<dbReference type="Proteomes" id="UP000613740">
    <property type="component" value="Unassembled WGS sequence"/>
</dbReference>
<dbReference type="PANTHER" id="PTHR24078">
    <property type="entry name" value="DNAJ HOMOLOG SUBFAMILY C MEMBER"/>
    <property type="match status" value="1"/>
</dbReference>
<dbReference type="OrthoDB" id="550424at2759"/>
<dbReference type="PANTHER" id="PTHR24078:SF553">
    <property type="entry name" value="DNAJ HOMOLOG SUBFAMILY B MEMBER 5"/>
    <property type="match status" value="1"/>
</dbReference>
<comment type="caution">
    <text evidence="2">The sequence shown here is derived from an EMBL/GenBank/DDBJ whole genome shotgun (WGS) entry which is preliminary data.</text>
</comment>
<dbReference type="EMBL" id="JAEHOD010000084">
    <property type="protein sequence ID" value="KAG2429680.1"/>
    <property type="molecule type" value="Genomic_DNA"/>
</dbReference>
<evidence type="ECO:0000256" key="1">
    <source>
        <dbReference type="ARBA" id="ARBA00023186"/>
    </source>
</evidence>